<keyword evidence="9" id="KW-0482">Metalloprotease</keyword>
<dbReference type="GO" id="GO:0006508">
    <property type="term" value="P:proteolysis"/>
    <property type="evidence" value="ECO:0007669"/>
    <property type="project" value="UniProtKB-KW"/>
</dbReference>
<comment type="cofactor">
    <cofactor evidence="1">
        <name>Zn(2+)</name>
        <dbReference type="ChEBI" id="CHEBI:29105"/>
    </cofactor>
</comment>
<comment type="similarity">
    <text evidence="2 10">Belongs to the peptidase M14 family.</text>
</comment>
<dbReference type="FunFam" id="3.40.630.10:FF:000084">
    <property type="entry name" value="Carboxypeptidase B2"/>
    <property type="match status" value="1"/>
</dbReference>
<dbReference type="AlphaFoldDB" id="A0A9N9CFC2"/>
<name>A0A9N9CFC2_9GLOM</name>
<dbReference type="GO" id="GO:0004181">
    <property type="term" value="F:metallocarboxypeptidase activity"/>
    <property type="evidence" value="ECO:0007669"/>
    <property type="project" value="InterPro"/>
</dbReference>
<reference evidence="12" key="1">
    <citation type="submission" date="2021-06" db="EMBL/GenBank/DDBJ databases">
        <authorList>
            <person name="Kallberg Y."/>
            <person name="Tangrot J."/>
            <person name="Rosling A."/>
        </authorList>
    </citation>
    <scope>NUCLEOTIDE SEQUENCE</scope>
    <source>
        <strain evidence="12">MT106</strain>
    </source>
</reference>
<dbReference type="PANTHER" id="PTHR11705:SF143">
    <property type="entry name" value="SLL0236 PROTEIN"/>
    <property type="match status" value="1"/>
</dbReference>
<gene>
    <name evidence="12" type="ORF">AGERDE_LOCUS8956</name>
</gene>
<evidence type="ECO:0000256" key="9">
    <source>
        <dbReference type="ARBA" id="ARBA00023049"/>
    </source>
</evidence>
<evidence type="ECO:0000256" key="3">
    <source>
        <dbReference type="ARBA" id="ARBA00022645"/>
    </source>
</evidence>
<keyword evidence="8" id="KW-0862">Zinc</keyword>
<evidence type="ECO:0000256" key="2">
    <source>
        <dbReference type="ARBA" id="ARBA00005988"/>
    </source>
</evidence>
<feature type="active site" description="Proton donor/acceptor" evidence="10">
    <location>
        <position position="437"/>
    </location>
</feature>
<dbReference type="SUPFAM" id="SSF53187">
    <property type="entry name" value="Zn-dependent exopeptidases"/>
    <property type="match status" value="1"/>
</dbReference>
<evidence type="ECO:0000259" key="11">
    <source>
        <dbReference type="PROSITE" id="PS52035"/>
    </source>
</evidence>
<keyword evidence="7" id="KW-0378">Hydrolase</keyword>
<feature type="domain" description="Peptidase M14" evidence="11">
    <location>
        <begin position="185"/>
        <end position="475"/>
    </location>
</feature>
<proteinExistence type="inferred from homology"/>
<dbReference type="InterPro" id="IPR000834">
    <property type="entry name" value="Peptidase_M14"/>
</dbReference>
<dbReference type="Gene3D" id="3.40.630.10">
    <property type="entry name" value="Zn peptidases"/>
    <property type="match status" value="1"/>
</dbReference>
<dbReference type="OrthoDB" id="3626597at2759"/>
<dbReference type="PRINTS" id="PR00765">
    <property type="entry name" value="CRBOXYPTASEA"/>
</dbReference>
<keyword evidence="3" id="KW-0121">Carboxypeptidase</keyword>
<keyword evidence="4" id="KW-0645">Protease</keyword>
<dbReference type="SMART" id="SM00631">
    <property type="entry name" value="Zn_pept"/>
    <property type="match status" value="1"/>
</dbReference>
<comment type="caution">
    <text evidence="12">The sequence shown here is derived from an EMBL/GenBank/DDBJ whole genome shotgun (WGS) entry which is preliminary data.</text>
</comment>
<keyword evidence="5" id="KW-0479">Metal-binding</keyword>
<evidence type="ECO:0000256" key="5">
    <source>
        <dbReference type="ARBA" id="ARBA00022723"/>
    </source>
</evidence>
<dbReference type="GO" id="GO:0005615">
    <property type="term" value="C:extracellular space"/>
    <property type="evidence" value="ECO:0007669"/>
    <property type="project" value="TreeGrafter"/>
</dbReference>
<sequence>MELAKIAKITKDQLSFISNANISFLSEVIAADVASDLLIGPEDKEKLQKGKVTNCRVIVNSVRDELLKYEEERRKAREASELCIEQVNQIFSGINAIIDMVKQDKCQSFNAGISFAALFPDTLNDTPTKWSVSSKSENLTKKERSLKKRSFINLFNLFDTFNIIKIFDTVDILHGLHLEIFFFDDFQSYDAFKLKLESWSSRYPRLVKFIPSIGKTIEYRDIPVIHITDMNTVLNSPKPIVWIQGGQHAREWAAISSVMYLTNALIKGFNRNSRITNLLEKVEFIIIPIVNPDGYVYTWIDPSNNVYRLWRKNRRVNSDSSIGVDLNRNWGPYAFSEPETSAVSSYAKSFVSQKIVASLDVHTYGQMVLRVPGYQKTPGPNEGVLKPLGDKMAVAIKATTNNIDYVSMLSADLAPTGGGADDWFAEGNNVKYSYTIEMRPQLDQPADIKFLLPLDQIRPCGEDLIASVLTLAEGAIAI</sequence>
<dbReference type="PROSITE" id="PS52035">
    <property type="entry name" value="PEPTIDASE_M14"/>
    <property type="match status" value="1"/>
</dbReference>
<dbReference type="GO" id="GO:0008270">
    <property type="term" value="F:zinc ion binding"/>
    <property type="evidence" value="ECO:0007669"/>
    <property type="project" value="InterPro"/>
</dbReference>
<dbReference type="EMBL" id="CAJVPL010002069">
    <property type="protein sequence ID" value="CAG8598106.1"/>
    <property type="molecule type" value="Genomic_DNA"/>
</dbReference>
<evidence type="ECO:0000256" key="1">
    <source>
        <dbReference type="ARBA" id="ARBA00001947"/>
    </source>
</evidence>
<evidence type="ECO:0000256" key="6">
    <source>
        <dbReference type="ARBA" id="ARBA00022729"/>
    </source>
</evidence>
<evidence type="ECO:0000256" key="10">
    <source>
        <dbReference type="PROSITE-ProRule" id="PRU01379"/>
    </source>
</evidence>
<evidence type="ECO:0000313" key="13">
    <source>
        <dbReference type="Proteomes" id="UP000789831"/>
    </source>
</evidence>
<dbReference type="Proteomes" id="UP000789831">
    <property type="component" value="Unassembled WGS sequence"/>
</dbReference>
<keyword evidence="13" id="KW-1185">Reference proteome</keyword>
<dbReference type="PANTHER" id="PTHR11705">
    <property type="entry name" value="PROTEASE FAMILY M14 CARBOXYPEPTIDASE A,B"/>
    <property type="match status" value="1"/>
</dbReference>
<organism evidence="12 13">
    <name type="scientific">Ambispora gerdemannii</name>
    <dbReference type="NCBI Taxonomy" id="144530"/>
    <lineage>
        <taxon>Eukaryota</taxon>
        <taxon>Fungi</taxon>
        <taxon>Fungi incertae sedis</taxon>
        <taxon>Mucoromycota</taxon>
        <taxon>Glomeromycotina</taxon>
        <taxon>Glomeromycetes</taxon>
        <taxon>Archaeosporales</taxon>
        <taxon>Ambisporaceae</taxon>
        <taxon>Ambispora</taxon>
    </lineage>
</organism>
<evidence type="ECO:0000313" key="12">
    <source>
        <dbReference type="EMBL" id="CAG8598106.1"/>
    </source>
</evidence>
<evidence type="ECO:0000256" key="7">
    <source>
        <dbReference type="ARBA" id="ARBA00022801"/>
    </source>
</evidence>
<evidence type="ECO:0000256" key="4">
    <source>
        <dbReference type="ARBA" id="ARBA00022670"/>
    </source>
</evidence>
<protein>
    <submittedName>
        <fullName evidence="12">1116_t:CDS:1</fullName>
    </submittedName>
</protein>
<dbReference type="Pfam" id="PF00246">
    <property type="entry name" value="Peptidase_M14"/>
    <property type="match status" value="1"/>
</dbReference>
<evidence type="ECO:0000256" key="8">
    <source>
        <dbReference type="ARBA" id="ARBA00022833"/>
    </source>
</evidence>
<keyword evidence="6" id="KW-0732">Signal</keyword>
<accession>A0A9N9CFC2</accession>